<dbReference type="Pfam" id="PF02547">
    <property type="entry name" value="Queuosine_synth"/>
    <property type="match status" value="1"/>
</dbReference>
<protein>
    <submittedName>
        <fullName evidence="6">S-adenosylmethionine:tRNA ribosyltransferase-isomerase</fullName>
    </submittedName>
</protein>
<dbReference type="Proteomes" id="UP000295632">
    <property type="component" value="Unassembled WGS sequence"/>
</dbReference>
<keyword evidence="1" id="KW-0963">Cytoplasm</keyword>
<gene>
    <name evidence="6" type="ORF">EV213_101204</name>
</gene>
<evidence type="ECO:0000256" key="4">
    <source>
        <dbReference type="ARBA" id="ARBA00022785"/>
    </source>
</evidence>
<evidence type="ECO:0000313" key="6">
    <source>
        <dbReference type="EMBL" id="TDQ42775.1"/>
    </source>
</evidence>
<dbReference type="Gene3D" id="3.40.1780.10">
    <property type="entry name" value="QueA-like"/>
    <property type="match status" value="1"/>
</dbReference>
<dbReference type="EMBL" id="SNYJ01000001">
    <property type="protein sequence ID" value="TDQ42775.1"/>
    <property type="molecule type" value="Genomic_DNA"/>
</dbReference>
<dbReference type="SUPFAM" id="SSF111337">
    <property type="entry name" value="QueA-like"/>
    <property type="match status" value="1"/>
</dbReference>
<dbReference type="PANTHER" id="PTHR30307:SF0">
    <property type="entry name" value="S-ADENOSYLMETHIONINE:TRNA RIBOSYLTRANSFERASE-ISOMERASE"/>
    <property type="match status" value="1"/>
</dbReference>
<evidence type="ECO:0000256" key="2">
    <source>
        <dbReference type="ARBA" id="ARBA00022679"/>
    </source>
</evidence>
<dbReference type="InterPro" id="IPR042119">
    <property type="entry name" value="QueA_dom2"/>
</dbReference>
<name>A0A4R6UDB5_9BACI</name>
<keyword evidence="6" id="KW-0413">Isomerase</keyword>
<dbReference type="PANTHER" id="PTHR30307">
    <property type="entry name" value="S-ADENOSYLMETHIONINE:TRNA RIBOSYLTRANSFERASE-ISOMERASE"/>
    <property type="match status" value="1"/>
</dbReference>
<dbReference type="InterPro" id="IPR042118">
    <property type="entry name" value="QueA_dom1"/>
</dbReference>
<sequence length="335" mass="37633">MNAFQKQLIPKDASIPPEKAGKSRSKVRLLHFDSLTKQMKHKQFERLPEVFRKGDVVVLNTSRTIPAVLHTMKGEEIRLSRQCRKGVWDVLFVKPPKRVFHRFPGGLTGKIVGRGSESPLIQMAFSLQGAVFFEHLYRHGDVVRYEHLSHPWSLRYFQTVYANEPGSVEMPSAGRAFTWKLINDLQRKGVKVESICLHAGLSYYGNDSWPSPALHPEPFTVSQKTVETIKHAKENGGRVVAVGTTVVRALESAHSPGGVLQPTKGETALYVTAESALSVVDGLLTGFHEFEASHLDMLTAFVTKEDLEAMYQEALKERYLWHEFGDMNLILPSKA</sequence>
<keyword evidence="3" id="KW-0949">S-adenosyl-L-methionine</keyword>
<organism evidence="6 7">
    <name type="scientific">Aureibacillus halotolerans</name>
    <dbReference type="NCBI Taxonomy" id="1508390"/>
    <lineage>
        <taxon>Bacteria</taxon>
        <taxon>Bacillati</taxon>
        <taxon>Bacillota</taxon>
        <taxon>Bacilli</taxon>
        <taxon>Bacillales</taxon>
        <taxon>Bacillaceae</taxon>
        <taxon>Aureibacillus</taxon>
    </lineage>
</organism>
<keyword evidence="2 6" id="KW-0808">Transferase</keyword>
<reference evidence="6 7" key="1">
    <citation type="submission" date="2019-03" db="EMBL/GenBank/DDBJ databases">
        <title>Genomic Encyclopedia of Type Strains, Phase IV (KMG-IV): sequencing the most valuable type-strain genomes for metagenomic binning, comparative biology and taxonomic classification.</title>
        <authorList>
            <person name="Goeker M."/>
        </authorList>
    </citation>
    <scope>NUCLEOTIDE SEQUENCE [LARGE SCALE GENOMIC DNA]</scope>
    <source>
        <strain evidence="6 7">DSM 28697</strain>
    </source>
</reference>
<dbReference type="GO" id="GO:0051075">
    <property type="term" value="F:S-adenosylmethionine:tRNA ribosyltransferase-isomerase activity"/>
    <property type="evidence" value="ECO:0007669"/>
    <property type="project" value="TreeGrafter"/>
</dbReference>
<evidence type="ECO:0000256" key="3">
    <source>
        <dbReference type="ARBA" id="ARBA00022691"/>
    </source>
</evidence>
<accession>A0A4R6UDB5</accession>
<dbReference type="InterPro" id="IPR003699">
    <property type="entry name" value="QueA"/>
</dbReference>
<feature type="region of interest" description="Disordered" evidence="5">
    <location>
        <begin position="1"/>
        <end position="22"/>
    </location>
</feature>
<dbReference type="RefSeq" id="WP_133578609.1">
    <property type="nucleotide sequence ID" value="NZ_SNYJ01000001.1"/>
</dbReference>
<evidence type="ECO:0000256" key="5">
    <source>
        <dbReference type="SAM" id="MobiDB-lite"/>
    </source>
</evidence>
<evidence type="ECO:0000313" key="7">
    <source>
        <dbReference type="Proteomes" id="UP000295632"/>
    </source>
</evidence>
<dbReference type="InterPro" id="IPR036100">
    <property type="entry name" value="QueA_sf"/>
</dbReference>
<dbReference type="OrthoDB" id="9783887at2"/>
<evidence type="ECO:0000256" key="1">
    <source>
        <dbReference type="ARBA" id="ARBA00022490"/>
    </source>
</evidence>
<dbReference type="GO" id="GO:0008616">
    <property type="term" value="P:tRNA queuosine(34) biosynthetic process"/>
    <property type="evidence" value="ECO:0007669"/>
    <property type="project" value="UniProtKB-KW"/>
</dbReference>
<keyword evidence="4" id="KW-0671">Queuosine biosynthesis</keyword>
<comment type="caution">
    <text evidence="6">The sequence shown here is derived from an EMBL/GenBank/DDBJ whole genome shotgun (WGS) entry which is preliminary data.</text>
</comment>
<dbReference type="Gene3D" id="2.40.10.240">
    <property type="entry name" value="QueA-like"/>
    <property type="match status" value="1"/>
</dbReference>
<proteinExistence type="predicted"/>
<keyword evidence="7" id="KW-1185">Reference proteome</keyword>
<dbReference type="AlphaFoldDB" id="A0A4R6UDB5"/>